<name>A0AAD5LEX7_PYTIN</name>
<keyword evidence="1" id="KW-0472">Membrane</keyword>
<accession>A0AAD5LEX7</accession>
<sequence length="260" mass="29320">MARKLLACGRAVALLLMFLSMGIDRWRSARGLPGDEVAPDVVFQGLDVGNCATWVTLRRFNRAAGRWRTRETRYRSFLQEDEHPTIVLDLVTGEQLVLGHVCESDVDWTAEHLGVPPRVPIAEMWDKQCTTAWATMFGFFLASLSGFAAIVLSFADEKHLGASQRWWAFVGVPFLPVAFFAVPTLLWTYVLTEDGILEPAISLRLAYVVLGLWVLCWAVGTGLYYAPTGQKLWPFQLRQIRDHCLHENERQPLRESTAVA</sequence>
<evidence type="ECO:0008006" key="5">
    <source>
        <dbReference type="Google" id="ProtNLM"/>
    </source>
</evidence>
<feature type="transmembrane region" description="Helical" evidence="1">
    <location>
        <begin position="166"/>
        <end position="190"/>
    </location>
</feature>
<feature type="signal peptide" evidence="2">
    <location>
        <begin position="1"/>
        <end position="31"/>
    </location>
</feature>
<feature type="transmembrane region" description="Helical" evidence="1">
    <location>
        <begin position="205"/>
        <end position="226"/>
    </location>
</feature>
<keyword evidence="1" id="KW-1133">Transmembrane helix</keyword>
<dbReference type="Proteomes" id="UP001209570">
    <property type="component" value="Unassembled WGS sequence"/>
</dbReference>
<evidence type="ECO:0000313" key="4">
    <source>
        <dbReference type="Proteomes" id="UP001209570"/>
    </source>
</evidence>
<feature type="chain" id="PRO_5042025396" description="Transmembrane protein" evidence="2">
    <location>
        <begin position="32"/>
        <end position="260"/>
    </location>
</feature>
<evidence type="ECO:0000256" key="1">
    <source>
        <dbReference type="SAM" id="Phobius"/>
    </source>
</evidence>
<dbReference type="EMBL" id="JAKCXM010000310">
    <property type="protein sequence ID" value="KAJ0396113.1"/>
    <property type="molecule type" value="Genomic_DNA"/>
</dbReference>
<keyword evidence="2" id="KW-0732">Signal</keyword>
<proteinExistence type="predicted"/>
<comment type="caution">
    <text evidence="3">The sequence shown here is derived from an EMBL/GenBank/DDBJ whole genome shotgun (WGS) entry which is preliminary data.</text>
</comment>
<evidence type="ECO:0000313" key="3">
    <source>
        <dbReference type="EMBL" id="KAJ0396113.1"/>
    </source>
</evidence>
<feature type="transmembrane region" description="Helical" evidence="1">
    <location>
        <begin position="132"/>
        <end position="154"/>
    </location>
</feature>
<organism evidence="3 4">
    <name type="scientific">Pythium insidiosum</name>
    <name type="common">Pythiosis disease agent</name>
    <dbReference type="NCBI Taxonomy" id="114742"/>
    <lineage>
        <taxon>Eukaryota</taxon>
        <taxon>Sar</taxon>
        <taxon>Stramenopiles</taxon>
        <taxon>Oomycota</taxon>
        <taxon>Peronosporomycetes</taxon>
        <taxon>Pythiales</taxon>
        <taxon>Pythiaceae</taxon>
        <taxon>Pythium</taxon>
    </lineage>
</organism>
<gene>
    <name evidence="3" type="ORF">P43SY_008078</name>
</gene>
<protein>
    <recommendedName>
        <fullName evidence="5">Transmembrane protein</fullName>
    </recommendedName>
</protein>
<keyword evidence="1" id="KW-0812">Transmembrane</keyword>
<dbReference type="AlphaFoldDB" id="A0AAD5LEX7"/>
<evidence type="ECO:0000256" key="2">
    <source>
        <dbReference type="SAM" id="SignalP"/>
    </source>
</evidence>
<reference evidence="3" key="1">
    <citation type="submission" date="2021-12" db="EMBL/GenBank/DDBJ databases">
        <title>Prjna785345.</title>
        <authorList>
            <person name="Rujirawat T."/>
            <person name="Krajaejun T."/>
        </authorList>
    </citation>
    <scope>NUCLEOTIDE SEQUENCE</scope>
    <source>
        <strain evidence="3">Pi057C3</strain>
    </source>
</reference>
<keyword evidence="4" id="KW-1185">Reference proteome</keyword>